<evidence type="ECO:0000313" key="3">
    <source>
        <dbReference type="Proteomes" id="UP000263094"/>
    </source>
</evidence>
<comment type="caution">
    <text evidence="2">The sequence shown here is derived from an EMBL/GenBank/DDBJ whole genome shotgun (WGS) entry which is preliminary data.</text>
</comment>
<feature type="compositionally biased region" description="Basic and acidic residues" evidence="1">
    <location>
        <begin position="360"/>
        <end position="376"/>
    </location>
</feature>
<dbReference type="RefSeq" id="WP_128559080.1">
    <property type="nucleotide sequence ID" value="NZ_QUAK01000215.1"/>
</dbReference>
<evidence type="ECO:0000256" key="1">
    <source>
        <dbReference type="SAM" id="MobiDB-lite"/>
    </source>
</evidence>
<keyword evidence="3" id="KW-1185">Reference proteome</keyword>
<accession>A0A372LX38</accession>
<gene>
    <name evidence="2" type="ORF">DY218_28895</name>
</gene>
<feature type="region of interest" description="Disordered" evidence="1">
    <location>
        <begin position="12"/>
        <end position="48"/>
    </location>
</feature>
<protein>
    <recommendedName>
        <fullName evidence="4">Exo-alpha-sialidase</fullName>
    </recommendedName>
</protein>
<dbReference type="AlphaFoldDB" id="A0A372LX38"/>
<evidence type="ECO:0008006" key="4">
    <source>
        <dbReference type="Google" id="ProtNLM"/>
    </source>
</evidence>
<dbReference type="EMBL" id="QUAK01000215">
    <property type="protein sequence ID" value="RFU83216.1"/>
    <property type="molecule type" value="Genomic_DNA"/>
</dbReference>
<dbReference type="Proteomes" id="UP000263094">
    <property type="component" value="Unassembled WGS sequence"/>
</dbReference>
<organism evidence="2 3">
    <name type="scientific">Streptomyces triticagri</name>
    <dbReference type="NCBI Taxonomy" id="2293568"/>
    <lineage>
        <taxon>Bacteria</taxon>
        <taxon>Bacillati</taxon>
        <taxon>Actinomycetota</taxon>
        <taxon>Actinomycetes</taxon>
        <taxon>Kitasatosporales</taxon>
        <taxon>Streptomycetaceae</taxon>
        <taxon>Streptomyces</taxon>
    </lineage>
</organism>
<dbReference type="OrthoDB" id="3454650at2"/>
<reference evidence="2 3" key="1">
    <citation type="submission" date="2018-08" db="EMBL/GenBank/DDBJ databases">
        <title>Isolation, diversity and antifungal activity of Actinobacteria from wheat.</title>
        <authorList>
            <person name="Han C."/>
        </authorList>
    </citation>
    <scope>NUCLEOTIDE SEQUENCE [LARGE SCALE GENOMIC DNA]</scope>
    <source>
        <strain evidence="2 3">NEAU-YY421</strain>
    </source>
</reference>
<evidence type="ECO:0000313" key="2">
    <source>
        <dbReference type="EMBL" id="RFU83216.1"/>
    </source>
</evidence>
<proteinExistence type="predicted"/>
<name>A0A372LX38_9ACTN</name>
<feature type="region of interest" description="Disordered" evidence="1">
    <location>
        <begin position="350"/>
        <end position="376"/>
    </location>
</feature>
<sequence length="429" mass="46306">MAAFAGAYVLTGCGKSSETGDKEAKQSPSASPGTDAARLREIPPAADAASAKSTRQAWRYSHLAAQDSTSYQALAVASRDDVWLLGTRTQSLTPFLERWDGKRWSEPALPGDLMAGGRRSSWALATGGQARLWLAQRTVDAEQLAVFHRQDGSWQRLPDPPAFNDDHRSAGETKGAWLVASGEDLWVIAQGKVVHWDGQRWDAPALPFPAAALAAAPAGSDSPRAWVAGSVDSACGQEECYPQPATARWEDGAWQQLKTPSYRFPDPVPPEASATLDTIVHDPASDRLWALGRHDFNHGEVEKEPDTESILLTGDGTAWRKVSAPETGRAFMTSTTVADGAGGLLVDSRTHRTRHGKTHKLADPDRLPEPSEVPKAKRKYDFKQPFEIAATRLIPGTRTVLAVGTVTFNNSSDTGDPPQRAALARYDAV</sequence>